<organism evidence="1 2">
    <name type="scientific">Panagrolaimus sp. JU765</name>
    <dbReference type="NCBI Taxonomy" id="591449"/>
    <lineage>
        <taxon>Eukaryota</taxon>
        <taxon>Metazoa</taxon>
        <taxon>Ecdysozoa</taxon>
        <taxon>Nematoda</taxon>
        <taxon>Chromadorea</taxon>
        <taxon>Rhabditida</taxon>
        <taxon>Tylenchina</taxon>
        <taxon>Panagrolaimomorpha</taxon>
        <taxon>Panagrolaimoidea</taxon>
        <taxon>Panagrolaimidae</taxon>
        <taxon>Panagrolaimus</taxon>
    </lineage>
</organism>
<accession>A0AC34RT26</accession>
<dbReference type="WBParaSite" id="JU765_v2.g9674.t1">
    <property type="protein sequence ID" value="JU765_v2.g9674.t1"/>
    <property type="gene ID" value="JU765_v2.g9674"/>
</dbReference>
<name>A0AC34RT26_9BILA</name>
<evidence type="ECO:0000313" key="2">
    <source>
        <dbReference type="WBParaSite" id="JU765_v2.g9674.t1"/>
    </source>
</evidence>
<sequence length="587" mass="67426">MTSYPNYYGHEGQDEAGLEVHQFYPLVEVGCYKHLKFFLCAMYTPICQENYDKQVLPCREVCLDARKRCSPLMQQYGFKWPDSLSCDQLPTMNDMMKTGEVCGAPPDTISDENIPQIKEKPMKKKTKNQMSKKILENENFPVIEIDVTESQCQCHCSKPFIVTSSIENHILNVTNCGYSCHSQALIREIDQEFMNTWITIWSGTCLALSLFTIFTFLIEMERFPYPERPIFYLAICQAMVACGFLLRIYFGHSNISCNGNIIKTGLSSNNGTCLLTFILIYFFGMSASTWWIILSLSWVLAAVPNWSTEWISRYSTYFHLFSWLLPGIKTCLIISFKAIDGDQLSGICYVGNTNVENLRYFVLYPLICYFIIGITFLIIGFHNLWSIRNNLKKTHPQVEKTSKLTQLMSKIGIFSFLYTVPALFVILTLFYEQYYRPLLELTQLCPCSTKIKQNHDILTILSLIKIASMLIVGWTTGVWVISSKTLTSWKQFLCCCFYTKNTHQVLKNHNYQLSHDGIPYMATSIDGNTITRNYIHHNSNGTSPLNKYNQQNDLLFTNHDCISPLMYGGGTLKHCQQLRNGILPEDV</sequence>
<proteinExistence type="predicted"/>
<protein>
    <submittedName>
        <fullName evidence="2">Uncharacterized protein</fullName>
    </submittedName>
</protein>
<dbReference type="Proteomes" id="UP000887576">
    <property type="component" value="Unplaced"/>
</dbReference>
<reference evidence="2" key="1">
    <citation type="submission" date="2022-11" db="UniProtKB">
        <authorList>
            <consortium name="WormBaseParasite"/>
        </authorList>
    </citation>
    <scope>IDENTIFICATION</scope>
</reference>
<evidence type="ECO:0000313" key="1">
    <source>
        <dbReference type="Proteomes" id="UP000887576"/>
    </source>
</evidence>